<dbReference type="SUPFAM" id="SSF51905">
    <property type="entry name" value="FAD/NAD(P)-binding domain"/>
    <property type="match status" value="1"/>
</dbReference>
<gene>
    <name evidence="5" type="ORF">INT43_005776</name>
</gene>
<dbReference type="InterPro" id="IPR002938">
    <property type="entry name" value="FAD-bd"/>
</dbReference>
<dbReference type="Gene3D" id="3.50.50.60">
    <property type="entry name" value="FAD/NAD(P)-binding domain"/>
    <property type="match status" value="1"/>
</dbReference>
<dbReference type="Gene3D" id="3.30.9.10">
    <property type="entry name" value="D-Amino Acid Oxidase, subunit A, domain 2"/>
    <property type="match status" value="1"/>
</dbReference>
<dbReference type="GO" id="GO:0071949">
    <property type="term" value="F:FAD binding"/>
    <property type="evidence" value="ECO:0007669"/>
    <property type="project" value="InterPro"/>
</dbReference>
<evidence type="ECO:0000313" key="5">
    <source>
        <dbReference type="EMBL" id="KAG2174718.1"/>
    </source>
</evidence>
<dbReference type="AlphaFoldDB" id="A0A8H7PIY6"/>
<accession>A0A8H7PIY6</accession>
<evidence type="ECO:0000256" key="2">
    <source>
        <dbReference type="ARBA" id="ARBA00022827"/>
    </source>
</evidence>
<keyword evidence="2" id="KW-0274">FAD</keyword>
<evidence type="ECO:0000313" key="6">
    <source>
        <dbReference type="Proteomes" id="UP000654370"/>
    </source>
</evidence>
<keyword evidence="6" id="KW-1185">Reference proteome</keyword>
<evidence type="ECO:0000256" key="3">
    <source>
        <dbReference type="ARBA" id="ARBA00023002"/>
    </source>
</evidence>
<name>A0A8H7PIY6_MORIS</name>
<comment type="caution">
    <text evidence="5">The sequence shown here is derived from an EMBL/GenBank/DDBJ whole genome shotgun (WGS) entry which is preliminary data.</text>
</comment>
<dbReference type="PRINTS" id="PR00420">
    <property type="entry name" value="RNGMNOXGNASE"/>
</dbReference>
<dbReference type="PANTHER" id="PTHR46865:SF2">
    <property type="entry name" value="MONOOXYGENASE"/>
    <property type="match status" value="1"/>
</dbReference>
<sequence length="421" mass="47330">MAHWKTPTDLLPMSPLKVLICGGGCAGPALASWLARSGHHVTIVERFPALRASGAQIDLRAQGIEVVKRMGLLDTVRSKVVYQAGISIVDEQNRNIATIMANRSGKGAQTFTSEYEIMRGDLVRILYDATKDNVEFIFGKTVEHFKQYDDRVEVQFSDGRTDSFDLLVGADGQASRIRKEILPPDAPEPYNRLGIYLAYWFMPRTERDSNMGKRYHSLGSRVVMSRSHSVTETQGCFAIKDDSEELMSLSKAPVEQQKEFWAHKFSDAGWDTARFIEGMKASDYFYCQEVLQVKSDTWYKNRVVLLGDAGYCPSPFTGMGTTASFVGAYVLAGEINRNSQNIPQALANYDRVLRPFVDELQVLNRPLIRLTFPQSQLGISILHFIAGTICYLRIPELVARFSKEDKGGWQLPDYIELQQGQ</sequence>
<dbReference type="OrthoDB" id="10029326at2759"/>
<proteinExistence type="predicted"/>
<protein>
    <recommendedName>
        <fullName evidence="4">FAD-binding domain-containing protein</fullName>
    </recommendedName>
</protein>
<keyword evidence="3" id="KW-0560">Oxidoreductase</keyword>
<keyword evidence="1" id="KW-0285">Flavoprotein</keyword>
<evidence type="ECO:0000256" key="1">
    <source>
        <dbReference type="ARBA" id="ARBA00022630"/>
    </source>
</evidence>
<dbReference type="InterPro" id="IPR036188">
    <property type="entry name" value="FAD/NAD-bd_sf"/>
</dbReference>
<dbReference type="EMBL" id="JAEPQZ010000012">
    <property type="protein sequence ID" value="KAG2174718.1"/>
    <property type="molecule type" value="Genomic_DNA"/>
</dbReference>
<dbReference type="GO" id="GO:0016491">
    <property type="term" value="F:oxidoreductase activity"/>
    <property type="evidence" value="ECO:0007669"/>
    <property type="project" value="UniProtKB-KW"/>
</dbReference>
<reference evidence="5" key="1">
    <citation type="submission" date="2020-12" db="EMBL/GenBank/DDBJ databases">
        <title>Metabolic potential, ecology and presence of endohyphal bacteria is reflected in genomic diversity of Mucoromycotina.</title>
        <authorList>
            <person name="Muszewska A."/>
            <person name="Okrasinska A."/>
            <person name="Steczkiewicz K."/>
            <person name="Drgas O."/>
            <person name="Orlowska M."/>
            <person name="Perlinska-Lenart U."/>
            <person name="Aleksandrzak-Piekarczyk T."/>
            <person name="Szatraj K."/>
            <person name="Zielenkiewicz U."/>
            <person name="Pilsyk S."/>
            <person name="Malc E."/>
            <person name="Mieczkowski P."/>
            <person name="Kruszewska J.S."/>
            <person name="Biernat P."/>
            <person name="Pawlowska J."/>
        </authorList>
    </citation>
    <scope>NUCLEOTIDE SEQUENCE</scope>
    <source>
        <strain evidence="5">WA0000067209</strain>
    </source>
</reference>
<organism evidence="5 6">
    <name type="scientific">Mortierella isabellina</name>
    <name type="common">Filamentous fungus</name>
    <name type="synonym">Umbelopsis isabellina</name>
    <dbReference type="NCBI Taxonomy" id="91625"/>
    <lineage>
        <taxon>Eukaryota</taxon>
        <taxon>Fungi</taxon>
        <taxon>Fungi incertae sedis</taxon>
        <taxon>Mucoromycota</taxon>
        <taxon>Mucoromycotina</taxon>
        <taxon>Umbelopsidomycetes</taxon>
        <taxon>Umbelopsidales</taxon>
        <taxon>Umbelopsidaceae</taxon>
        <taxon>Umbelopsis</taxon>
    </lineage>
</organism>
<dbReference type="InterPro" id="IPR051704">
    <property type="entry name" value="FAD_aromatic-hydroxylase"/>
</dbReference>
<dbReference type="Proteomes" id="UP000654370">
    <property type="component" value="Unassembled WGS sequence"/>
</dbReference>
<feature type="domain" description="FAD-binding" evidence="4">
    <location>
        <begin position="17"/>
        <end position="333"/>
    </location>
</feature>
<evidence type="ECO:0000259" key="4">
    <source>
        <dbReference type="Pfam" id="PF01494"/>
    </source>
</evidence>
<dbReference type="Pfam" id="PF01494">
    <property type="entry name" value="FAD_binding_3"/>
    <property type="match status" value="1"/>
</dbReference>
<dbReference type="PANTHER" id="PTHR46865">
    <property type="entry name" value="OXIDOREDUCTASE-RELATED"/>
    <property type="match status" value="1"/>
</dbReference>